<keyword evidence="5 13" id="KW-0001">2Fe-2S</keyword>
<dbReference type="Gene3D" id="3.30.465.10">
    <property type="match status" value="1"/>
</dbReference>
<keyword evidence="7 12" id="KW-0274">FAD</keyword>
<dbReference type="SUPFAM" id="SSF56176">
    <property type="entry name" value="FAD-binding/transporter-associated domain-like"/>
    <property type="match status" value="1"/>
</dbReference>
<organism evidence="17 18">
    <name type="scientific">Symbiodinium necroappetens</name>
    <dbReference type="NCBI Taxonomy" id="1628268"/>
    <lineage>
        <taxon>Eukaryota</taxon>
        <taxon>Sar</taxon>
        <taxon>Alveolata</taxon>
        <taxon>Dinophyceae</taxon>
        <taxon>Suessiales</taxon>
        <taxon>Symbiodiniaceae</taxon>
        <taxon>Symbiodinium</taxon>
    </lineage>
</organism>
<dbReference type="InterPro" id="IPR000674">
    <property type="entry name" value="Ald_Oxase/Xan_DH_a/b"/>
</dbReference>
<keyword evidence="6 13" id="KW-0479">Metal-binding</keyword>
<dbReference type="InterPro" id="IPR006058">
    <property type="entry name" value="2Fe2S_fd_BS"/>
</dbReference>
<dbReference type="InterPro" id="IPR016208">
    <property type="entry name" value="Ald_Oxase/xanthine_DH-like"/>
</dbReference>
<gene>
    <name evidence="17" type="primary">AAO2</name>
    <name evidence="17" type="ORF">SNEC2469_LOCUS28926</name>
</gene>
<dbReference type="InterPro" id="IPR016169">
    <property type="entry name" value="FAD-bd_PCMH_sub2"/>
</dbReference>
<dbReference type="Gene3D" id="3.30.390.50">
    <property type="entry name" value="CO dehydrogenase flavoprotein, C-terminal domain"/>
    <property type="match status" value="1"/>
</dbReference>
<evidence type="ECO:0000256" key="11">
    <source>
        <dbReference type="PIRSR" id="PIRSR000127-1"/>
    </source>
</evidence>
<dbReference type="SUPFAM" id="SSF54292">
    <property type="entry name" value="2Fe-2S ferredoxin-like"/>
    <property type="match status" value="1"/>
</dbReference>
<evidence type="ECO:0000256" key="13">
    <source>
        <dbReference type="PIRSR" id="PIRSR000127-3"/>
    </source>
</evidence>
<evidence type="ECO:0000313" key="17">
    <source>
        <dbReference type="EMBL" id="CAE7880912.1"/>
    </source>
</evidence>
<feature type="binding site" evidence="13">
    <location>
        <position position="126"/>
    </location>
    <ligand>
        <name>[2Fe-2S] cluster</name>
        <dbReference type="ChEBI" id="CHEBI:190135"/>
        <label>2</label>
    </ligand>
</feature>
<dbReference type="SUPFAM" id="SSF54665">
    <property type="entry name" value="CO dehydrogenase molybdoprotein N-domain-like"/>
    <property type="match status" value="1"/>
</dbReference>
<feature type="binding site" evidence="13">
    <location>
        <position position="92"/>
    </location>
    <ligand>
        <name>[2Fe-2S] cluster</name>
        <dbReference type="ChEBI" id="CHEBI:190135"/>
        <label>2</label>
    </ligand>
</feature>
<dbReference type="InterPro" id="IPR012675">
    <property type="entry name" value="Beta-grasp_dom_sf"/>
</dbReference>
<evidence type="ECO:0000256" key="5">
    <source>
        <dbReference type="ARBA" id="ARBA00022714"/>
    </source>
</evidence>
<dbReference type="PIRSF" id="PIRSF000127">
    <property type="entry name" value="Xanthine_DH"/>
    <property type="match status" value="1"/>
</dbReference>
<dbReference type="Proteomes" id="UP000601435">
    <property type="component" value="Unassembled WGS sequence"/>
</dbReference>
<keyword evidence="18" id="KW-1185">Reference proteome</keyword>
<dbReference type="InterPro" id="IPR036683">
    <property type="entry name" value="CO_DH_flav_C_dom_sf"/>
</dbReference>
<dbReference type="Pfam" id="PF00941">
    <property type="entry name" value="FAD_binding_5"/>
    <property type="match status" value="1"/>
</dbReference>
<dbReference type="InterPro" id="IPR008274">
    <property type="entry name" value="AldOxase/xan_DH_MoCoBD1"/>
</dbReference>
<keyword evidence="3 13" id="KW-0500">Molybdenum</keyword>
<feature type="region of interest" description="Disordered" evidence="14">
    <location>
        <begin position="1208"/>
        <end position="1228"/>
    </location>
</feature>
<dbReference type="PANTHER" id="PTHR11908">
    <property type="entry name" value="XANTHINE DEHYDROGENASE"/>
    <property type="match status" value="1"/>
</dbReference>
<dbReference type="FunFam" id="3.30.365.10:FF:000001">
    <property type="entry name" value="Xanthine dehydrogenase oxidase"/>
    <property type="match status" value="1"/>
</dbReference>
<dbReference type="SMART" id="SM01008">
    <property type="entry name" value="Ald_Xan_dh_C"/>
    <property type="match status" value="1"/>
</dbReference>
<feature type="binding site" evidence="13">
    <location>
        <position position="848"/>
    </location>
    <ligand>
        <name>Mo-molybdopterin</name>
        <dbReference type="ChEBI" id="CHEBI:71302"/>
    </ligand>
    <ligandPart>
        <name>Mo</name>
        <dbReference type="ChEBI" id="CHEBI:28685"/>
    </ligandPart>
</feature>
<dbReference type="AlphaFoldDB" id="A0A813AWI8"/>
<dbReference type="Gene3D" id="1.10.150.120">
    <property type="entry name" value="[2Fe-2S]-binding domain"/>
    <property type="match status" value="1"/>
</dbReference>
<feature type="active site" description="Proton acceptor" evidence="11">
    <location>
        <position position="1177"/>
    </location>
</feature>
<evidence type="ECO:0000256" key="14">
    <source>
        <dbReference type="SAM" id="MobiDB-lite"/>
    </source>
</evidence>
<dbReference type="GO" id="GO:0071949">
    <property type="term" value="F:FAD binding"/>
    <property type="evidence" value="ECO:0007669"/>
    <property type="project" value="InterPro"/>
</dbReference>
<feature type="binding site" evidence="13">
    <location>
        <position position="124"/>
    </location>
    <ligand>
        <name>[2Fe-2S] cluster</name>
        <dbReference type="ChEBI" id="CHEBI:190135"/>
        <label>2</label>
    </ligand>
</feature>
<evidence type="ECO:0000313" key="18">
    <source>
        <dbReference type="Proteomes" id="UP000601435"/>
    </source>
</evidence>
<feature type="binding site" evidence="13">
    <location>
        <position position="89"/>
    </location>
    <ligand>
        <name>[2Fe-2S] cluster</name>
        <dbReference type="ChEBI" id="CHEBI:190135"/>
        <label>2</label>
    </ligand>
</feature>
<dbReference type="InterPro" id="IPR001041">
    <property type="entry name" value="2Fe-2S_ferredoxin-type"/>
</dbReference>
<dbReference type="InterPro" id="IPR036884">
    <property type="entry name" value="2Fe-2S-bd_dom_sf"/>
</dbReference>
<keyword evidence="4" id="KW-0285">Flavoprotein</keyword>
<evidence type="ECO:0000259" key="16">
    <source>
        <dbReference type="PROSITE" id="PS51387"/>
    </source>
</evidence>
<dbReference type="InterPro" id="IPR036010">
    <property type="entry name" value="2Fe-2S_ferredoxin-like_sf"/>
</dbReference>
<dbReference type="InterPro" id="IPR016166">
    <property type="entry name" value="FAD-bd_PCMH"/>
</dbReference>
<evidence type="ECO:0000256" key="1">
    <source>
        <dbReference type="ARBA" id="ARBA00001974"/>
    </source>
</evidence>
<reference evidence="17" key="1">
    <citation type="submission" date="2021-02" db="EMBL/GenBank/DDBJ databases">
        <authorList>
            <person name="Dougan E. K."/>
            <person name="Rhodes N."/>
            <person name="Thang M."/>
            <person name="Chan C."/>
        </authorList>
    </citation>
    <scope>NUCLEOTIDE SEQUENCE</scope>
</reference>
<feature type="domain" description="2Fe-2S ferredoxin-type" evidence="15">
    <location>
        <begin position="1"/>
        <end position="68"/>
    </location>
</feature>
<keyword evidence="10 13" id="KW-0411">Iron-sulfur</keyword>
<evidence type="ECO:0000256" key="2">
    <source>
        <dbReference type="ARBA" id="ARBA00006849"/>
    </source>
</evidence>
<evidence type="ECO:0000256" key="3">
    <source>
        <dbReference type="ARBA" id="ARBA00022505"/>
    </source>
</evidence>
<keyword evidence="8" id="KW-0560">Oxidoreductase</keyword>
<dbReference type="SUPFAM" id="SSF47741">
    <property type="entry name" value="CO dehydrogenase ISP C-domain like"/>
    <property type="match status" value="1"/>
</dbReference>
<feature type="binding site" evidence="13">
    <location>
        <position position="20"/>
    </location>
    <ligand>
        <name>[2Fe-2S] cluster</name>
        <dbReference type="ChEBI" id="CHEBI:190135"/>
        <label>1</label>
    </ligand>
</feature>
<evidence type="ECO:0000256" key="12">
    <source>
        <dbReference type="PIRSR" id="PIRSR000127-2"/>
    </source>
</evidence>
<dbReference type="Pfam" id="PF01799">
    <property type="entry name" value="Fer2_2"/>
    <property type="match status" value="1"/>
</dbReference>
<dbReference type="InterPro" id="IPR036856">
    <property type="entry name" value="Ald_Oxase/Xan_DH_a/b_sf"/>
</dbReference>
<dbReference type="SUPFAM" id="SSF55447">
    <property type="entry name" value="CO dehydrogenase flavoprotein C-terminal domain-like"/>
    <property type="match status" value="1"/>
</dbReference>
<feature type="binding site" evidence="13">
    <location>
        <position position="1006"/>
    </location>
    <ligand>
        <name>Mo-molybdopterin</name>
        <dbReference type="ChEBI" id="CHEBI:71302"/>
    </ligand>
    <ligandPart>
        <name>Mo</name>
        <dbReference type="ChEBI" id="CHEBI:28685"/>
    </ligandPart>
</feature>
<dbReference type="Pfam" id="PF03450">
    <property type="entry name" value="CO_deh_flav_C"/>
    <property type="match status" value="1"/>
</dbReference>
<dbReference type="Pfam" id="PF02738">
    <property type="entry name" value="MoCoBD_1"/>
    <property type="match status" value="1"/>
</dbReference>
<dbReference type="PROSITE" id="PS00197">
    <property type="entry name" value="2FE2S_FER_1"/>
    <property type="match status" value="1"/>
</dbReference>
<evidence type="ECO:0000256" key="9">
    <source>
        <dbReference type="ARBA" id="ARBA00023004"/>
    </source>
</evidence>
<evidence type="ECO:0000256" key="7">
    <source>
        <dbReference type="ARBA" id="ARBA00022827"/>
    </source>
</evidence>
<dbReference type="InterPro" id="IPR002888">
    <property type="entry name" value="2Fe-2S-bd"/>
</dbReference>
<dbReference type="PANTHER" id="PTHR11908:SF132">
    <property type="entry name" value="ALDEHYDE OXIDASE 1-RELATED"/>
    <property type="match status" value="1"/>
</dbReference>
<dbReference type="InterPro" id="IPR036318">
    <property type="entry name" value="FAD-bd_PCMH-like_sf"/>
</dbReference>
<feature type="binding site" evidence="13">
    <location>
        <position position="708"/>
    </location>
    <ligand>
        <name>Mo-molybdopterin</name>
        <dbReference type="ChEBI" id="CHEBI:71302"/>
    </ligand>
    <ligandPart>
        <name>Mo</name>
        <dbReference type="ChEBI" id="CHEBI:28685"/>
    </ligandPart>
</feature>
<dbReference type="InterPro" id="IPR005107">
    <property type="entry name" value="CO_DH_flav_C"/>
</dbReference>
<comment type="caution">
    <text evidence="17">The sequence shown here is derived from an EMBL/GenBank/DDBJ whole genome shotgun (WGS) entry which is preliminary data.</text>
</comment>
<feature type="domain" description="FAD-binding PCMH-type" evidence="16">
    <location>
        <begin position="162"/>
        <end position="352"/>
    </location>
</feature>
<dbReference type="InterPro" id="IPR046867">
    <property type="entry name" value="AldOxase/xan_DH_MoCoBD2"/>
</dbReference>
<keyword evidence="9 13" id="KW-0408">Iron</keyword>
<feature type="binding site" evidence="12">
    <location>
        <position position="360"/>
    </location>
    <ligand>
        <name>FAD</name>
        <dbReference type="ChEBI" id="CHEBI:57692"/>
    </ligand>
</feature>
<dbReference type="PROSITE" id="PS51085">
    <property type="entry name" value="2FE2S_FER_2"/>
    <property type="match status" value="1"/>
</dbReference>
<evidence type="ECO:0000256" key="8">
    <source>
        <dbReference type="ARBA" id="ARBA00023002"/>
    </source>
</evidence>
<feature type="binding site" evidence="13">
    <location>
        <position position="25"/>
    </location>
    <ligand>
        <name>[2Fe-2S] cluster</name>
        <dbReference type="ChEBI" id="CHEBI:190135"/>
        <label>1</label>
    </ligand>
</feature>
<dbReference type="InterPro" id="IPR002346">
    <property type="entry name" value="Mopterin_DH_FAD-bd"/>
</dbReference>
<dbReference type="Gene3D" id="3.90.1170.50">
    <property type="entry name" value="Aldehyde oxidase/xanthine dehydrogenase, a/b hammerhead"/>
    <property type="match status" value="1"/>
</dbReference>
<comment type="cofactor">
    <cofactor evidence="1 12">
        <name>FAD</name>
        <dbReference type="ChEBI" id="CHEBI:57692"/>
    </cofactor>
</comment>
<comment type="similarity">
    <text evidence="2">Belongs to the xanthine dehydrogenase family.</text>
</comment>
<evidence type="ECO:0000256" key="4">
    <source>
        <dbReference type="ARBA" id="ARBA00022630"/>
    </source>
</evidence>
<dbReference type="OrthoDB" id="8300278at2759"/>
<dbReference type="Gene3D" id="3.10.20.30">
    <property type="match status" value="1"/>
</dbReference>
<feature type="binding site" evidence="13">
    <location>
        <position position="28"/>
    </location>
    <ligand>
        <name>[2Fe-2S] cluster</name>
        <dbReference type="ChEBI" id="CHEBI:190135"/>
        <label>1</label>
    </ligand>
</feature>
<dbReference type="GO" id="GO:0016491">
    <property type="term" value="F:oxidoreductase activity"/>
    <property type="evidence" value="ECO:0007669"/>
    <property type="project" value="UniProtKB-KW"/>
</dbReference>
<accession>A0A813AWI8</accession>
<sequence length="1228" mass="131674">MNLAEYMRYHAGLPGTKIGCGEGGCGACTVLLRRGDLLSLKAAPVLCNACLRPLHSMNGYEVTTVEEVGTPDKPHAIQSAIAKHSASQCGMCTPGMVMALYGHLAKGGSREPQAIEGCIQGNLCRCTGYRPIHDAMKDAASRPDCTANVGEIKDAKLQSSVLSRDGQLWLNCTALADVFPALTYAAALPHRLVVGNTSTGVIKYYSPHPNDHPTVFINVQNVGEMKAIEHSAKSLTLGAACTLSTMIEEIDKATVAAPQLAAIVRHLKLVAHPQVRDVGSWAGNVMIAKTHPNFPSDVCLLLTTLGAELKLMDEDRKIQSVDIVTFLTDATLPRGGAKPQIIHSVTIPFPGANTYLDTFKIMRRHMNTHAELNAGFLFQFAADGGVGVSDVRMVFGNVEHKPFIADGTIKALRGQALTSDTIQSIGMVLRAEIEAHIQGPSVPEPPFLVVDKEYRVNLACNLFAKAALRGRQARGAVLTPEELSAATAPERMESTGDQKFTVDPATAPIGQPLEKFQALDQACGTAQYVADEPIRPRTLFGVPVLAEKVAVVKCIDVVECMEVAGVTNFISAADVKELGAENDLKPTCPTKIFADTTEPTKHVAQFVGMVLADTLEAARCGARLVHVEYAEDTQQAEPVVKVADAVKRGKVQERHGPLSVGKARGAADLTTVEGKLSSAGQKHFYLETQTTYAYPDGMGGLVVNSSCQTLDWAQTMLCKVFHLPKSKVTVQNQRIGGAYGGKAMLFAPVCAATAVAAMRTKRPVMVQLDRTPDFRSLGARAPFEASWSCSYDVSSGKISSLKQDILQNVGFDMLGFSQASSVNCYDIPHAQLHCKGAVTDLPCNTWMRAPGDFEGAIIMEAIMEQVARAAQKEPWQLQEANLAPGMVKAGQRGKAKSNFDMASAATKAFNEANRYRKRGIYCMGSRYKLPPAQWTERCYLRINTDGSVVLEHSGLEVGQGMDTKALQALTMELKKIATDFTMDKISIRMPKSTADFSWAGITGTYGSCTSETVVSAILDAGGKLQKELAPYTTSGKPWAQVVSDALKAGATLYQEGKTSVAKEPLSDYDLFSAGCAQVEIDVLTGETQVRSFDVVYDCGKSLNPAVDIGQIEGCVIQALGFGLLEEESRRPDGGLINCGTWEYKVPSGQDIPVRFTVELLPCEDPTAPVMGSKASGEPAMLLGGATFFAVKDAIGYARADMGLSREFRLDPPASPDRIQAACGTKMPS</sequence>
<dbReference type="Pfam" id="PF01315">
    <property type="entry name" value="Ald_Xan_dh_C"/>
    <property type="match status" value="1"/>
</dbReference>
<comment type="cofactor">
    <cofactor evidence="13">
        <name>[2Fe-2S] cluster</name>
        <dbReference type="ChEBI" id="CHEBI:190135"/>
    </cofactor>
    <text evidence="13">Binds 2 [2Fe-2S] clusters.</text>
</comment>
<name>A0A813AWI8_9DINO</name>
<dbReference type="Gene3D" id="3.30.365.10">
    <property type="entry name" value="Aldehyde oxidase/xanthine dehydrogenase, molybdopterin binding domain"/>
    <property type="match status" value="4"/>
</dbReference>
<evidence type="ECO:0000259" key="15">
    <source>
        <dbReference type="PROSITE" id="PS51085"/>
    </source>
</evidence>
<dbReference type="GO" id="GO:0005506">
    <property type="term" value="F:iron ion binding"/>
    <property type="evidence" value="ECO:0007669"/>
    <property type="project" value="InterPro"/>
</dbReference>
<evidence type="ECO:0000256" key="10">
    <source>
        <dbReference type="ARBA" id="ARBA00023014"/>
    </source>
</evidence>
<proteinExistence type="inferred from homology"/>
<dbReference type="InterPro" id="IPR037165">
    <property type="entry name" value="AldOxase/xan_DH_Mopterin-bd_sf"/>
</dbReference>
<evidence type="ECO:0000256" key="6">
    <source>
        <dbReference type="ARBA" id="ARBA00022723"/>
    </source>
</evidence>
<dbReference type="PROSITE" id="PS51387">
    <property type="entry name" value="FAD_PCMH"/>
    <property type="match status" value="1"/>
</dbReference>
<comment type="cofactor">
    <cofactor evidence="13">
        <name>Mo-molybdopterin</name>
        <dbReference type="ChEBI" id="CHEBI:71302"/>
    </cofactor>
    <text evidence="13">Binds 1 Mo-molybdopterin (Mo-MPT) cofactor per subunit.</text>
</comment>
<feature type="binding site" evidence="12">
    <location>
        <begin position="280"/>
        <end position="284"/>
    </location>
    <ligand>
        <name>FAD</name>
        <dbReference type="ChEBI" id="CHEBI:57692"/>
    </ligand>
</feature>
<dbReference type="EMBL" id="CAJNJA010063919">
    <property type="protein sequence ID" value="CAE7880912.1"/>
    <property type="molecule type" value="Genomic_DNA"/>
</dbReference>
<dbReference type="SUPFAM" id="SSF56003">
    <property type="entry name" value="Molybdenum cofactor-binding domain"/>
    <property type="match status" value="1"/>
</dbReference>
<protein>
    <submittedName>
        <fullName evidence="17">AAO2 protein</fullName>
    </submittedName>
</protein>
<dbReference type="GO" id="GO:0051537">
    <property type="term" value="F:2 iron, 2 sulfur cluster binding"/>
    <property type="evidence" value="ECO:0007669"/>
    <property type="project" value="UniProtKB-KW"/>
</dbReference>
<dbReference type="Pfam" id="PF20256">
    <property type="entry name" value="MoCoBD_2"/>
    <property type="match status" value="1"/>
</dbReference>
<dbReference type="SMART" id="SM01092">
    <property type="entry name" value="CO_deh_flav_C"/>
    <property type="match status" value="1"/>
</dbReference>
<feature type="binding site" evidence="13">
    <location>
        <position position="50"/>
    </location>
    <ligand>
        <name>[2Fe-2S] cluster</name>
        <dbReference type="ChEBI" id="CHEBI:190135"/>
        <label>1</label>
    </ligand>
</feature>